<gene>
    <name evidence="2" type="ORF">ACFSUB_04125</name>
</gene>
<organism evidence="2 3">
    <name type="scientific">Salibacterium lacus</name>
    <dbReference type="NCBI Taxonomy" id="1898109"/>
    <lineage>
        <taxon>Bacteria</taxon>
        <taxon>Bacillati</taxon>
        <taxon>Bacillota</taxon>
        <taxon>Bacilli</taxon>
        <taxon>Bacillales</taxon>
        <taxon>Bacillaceae</taxon>
    </lineage>
</organism>
<dbReference type="EMBL" id="JBHUML010000002">
    <property type="protein sequence ID" value="MFD2704641.1"/>
    <property type="molecule type" value="Genomic_DNA"/>
</dbReference>
<keyword evidence="3" id="KW-1185">Reference proteome</keyword>
<dbReference type="Proteomes" id="UP001597520">
    <property type="component" value="Unassembled WGS sequence"/>
</dbReference>
<dbReference type="InterPro" id="IPR021145">
    <property type="entry name" value="Portal_protein_SPP1_Gp6-like"/>
</dbReference>
<evidence type="ECO:0000313" key="2">
    <source>
        <dbReference type="EMBL" id="MFD2704641.1"/>
    </source>
</evidence>
<comment type="caution">
    <text evidence="2">The sequence shown here is derived from an EMBL/GenBank/DDBJ whole genome shotgun (WGS) entry which is preliminary data.</text>
</comment>
<sequence length="548" mass="62007">MPKWIGQNLGNDVEELNDEFRTVVTYKLFDEGKQFPPQNHIERISKQKRMKTLYDGKLNEIYERASDLLRKSSPEQAEQLAKLYIGVNLADILATKPADLLVGETPSFETGDPDDSARQQTVNGYVENNDLITTIHESTVGNGIRGDSWLKVRYGYRQDYSELTGILSAEEFNAFLEENADMEPIIEHVTATDVFPEISNGDAKSFKAVNIAYIEYVVNWRGEEIPYLIVERHLPGFIIHEKFEAYENDVVKRYGYPVRTFYIGKKVPTGRTEDIVATGVPEILVRHVPYKSEDTTWEGTGGLEKIETVLTAINDRLVQIDYILWKMMDPTAYGPPLDDGRNADTTKISGAYIPVKQDEQEPGYMTWDARLDQAFKQLDELIGFAFMKSETPQWLFGTTMAGSESGGSGTSHTDGAAIRQRFMPILSKVKRIRRHYDRAVRDALYIAQQLDVEHGDANFTPVYPKIHWKDGIPANEKELAEIMEIRTGAKPTIDRHTAIKRQDEVDDGQAKEIIARIEDDEEDEAGPAVSDPEMFRQAPPVDDEGGDN</sequence>
<evidence type="ECO:0000256" key="1">
    <source>
        <dbReference type="SAM" id="MobiDB-lite"/>
    </source>
</evidence>
<name>A0ABW5SYN0_9BACI</name>
<dbReference type="Pfam" id="PF05133">
    <property type="entry name" value="SPP1_portal"/>
    <property type="match status" value="1"/>
</dbReference>
<feature type="region of interest" description="Disordered" evidence="1">
    <location>
        <begin position="515"/>
        <end position="548"/>
    </location>
</feature>
<evidence type="ECO:0000313" key="3">
    <source>
        <dbReference type="Proteomes" id="UP001597520"/>
    </source>
</evidence>
<protein>
    <submittedName>
        <fullName evidence="2">Portal protein</fullName>
    </submittedName>
</protein>
<reference evidence="3" key="1">
    <citation type="journal article" date="2019" name="Int. J. Syst. Evol. Microbiol.">
        <title>The Global Catalogue of Microorganisms (GCM) 10K type strain sequencing project: providing services to taxonomists for standard genome sequencing and annotation.</title>
        <authorList>
            <consortium name="The Broad Institute Genomics Platform"/>
            <consortium name="The Broad Institute Genome Sequencing Center for Infectious Disease"/>
            <person name="Wu L."/>
            <person name="Ma J."/>
        </authorList>
    </citation>
    <scope>NUCLEOTIDE SEQUENCE [LARGE SCALE GENOMIC DNA]</scope>
    <source>
        <strain evidence="3">KCTC 33792</strain>
    </source>
</reference>
<dbReference type="RefSeq" id="WP_380711918.1">
    <property type="nucleotide sequence ID" value="NZ_JBHUML010000002.1"/>
</dbReference>
<proteinExistence type="predicted"/>
<accession>A0ABW5SYN0</accession>